<dbReference type="InterPro" id="IPR029058">
    <property type="entry name" value="AB_hydrolase_fold"/>
</dbReference>
<dbReference type="SUPFAM" id="SSF53474">
    <property type="entry name" value="alpha/beta-Hydrolases"/>
    <property type="match status" value="1"/>
</dbReference>
<evidence type="ECO:0000259" key="2">
    <source>
        <dbReference type="Pfam" id="PF09994"/>
    </source>
</evidence>
<dbReference type="AlphaFoldDB" id="A0AA39JNR3"/>
<gene>
    <name evidence="3" type="ORF">EV421DRAFT_1734551</name>
</gene>
<keyword evidence="4" id="KW-1185">Reference proteome</keyword>
<organism evidence="3 4">
    <name type="scientific">Armillaria borealis</name>
    <dbReference type="NCBI Taxonomy" id="47425"/>
    <lineage>
        <taxon>Eukaryota</taxon>
        <taxon>Fungi</taxon>
        <taxon>Dikarya</taxon>
        <taxon>Basidiomycota</taxon>
        <taxon>Agaricomycotina</taxon>
        <taxon>Agaricomycetes</taxon>
        <taxon>Agaricomycetidae</taxon>
        <taxon>Agaricales</taxon>
        <taxon>Marasmiineae</taxon>
        <taxon>Physalacriaceae</taxon>
        <taxon>Armillaria</taxon>
    </lineage>
</organism>
<feature type="region of interest" description="Disordered" evidence="1">
    <location>
        <begin position="1"/>
        <end position="47"/>
    </location>
</feature>
<dbReference type="PANTHER" id="PTHR33840">
    <property type="match status" value="1"/>
</dbReference>
<feature type="domain" description="T6SS Phospholipase effector Tle1-like catalytic" evidence="2">
    <location>
        <begin position="194"/>
        <end position="314"/>
    </location>
</feature>
<evidence type="ECO:0000313" key="4">
    <source>
        <dbReference type="Proteomes" id="UP001175226"/>
    </source>
</evidence>
<dbReference type="EMBL" id="JAUEPT010000015">
    <property type="protein sequence ID" value="KAK0445919.1"/>
    <property type="molecule type" value="Genomic_DNA"/>
</dbReference>
<name>A0AA39JNR3_9AGAR</name>
<dbReference type="InterPro" id="IPR018712">
    <property type="entry name" value="Tle1-like_cat"/>
</dbReference>
<protein>
    <recommendedName>
        <fullName evidence="2">T6SS Phospholipase effector Tle1-like catalytic domain-containing protein</fullName>
    </recommendedName>
</protein>
<evidence type="ECO:0000256" key="1">
    <source>
        <dbReference type="SAM" id="MobiDB-lite"/>
    </source>
</evidence>
<comment type="caution">
    <text evidence="3">The sequence shown here is derived from an EMBL/GenBank/DDBJ whole genome shotgun (WGS) entry which is preliminary data.</text>
</comment>
<feature type="compositionally biased region" description="Polar residues" evidence="1">
    <location>
        <begin position="16"/>
        <end position="26"/>
    </location>
</feature>
<dbReference type="PANTHER" id="PTHR33840:SF2">
    <property type="entry name" value="TLE1 PHOSPHOLIPASE DOMAIN-CONTAINING PROTEIN"/>
    <property type="match status" value="1"/>
</dbReference>
<feature type="domain" description="T6SS Phospholipase effector Tle1-like catalytic" evidence="2">
    <location>
        <begin position="53"/>
        <end position="180"/>
    </location>
</feature>
<evidence type="ECO:0000313" key="3">
    <source>
        <dbReference type="EMBL" id="KAK0445919.1"/>
    </source>
</evidence>
<reference evidence="3" key="1">
    <citation type="submission" date="2023-06" db="EMBL/GenBank/DDBJ databases">
        <authorList>
            <consortium name="Lawrence Berkeley National Laboratory"/>
            <person name="Ahrendt S."/>
            <person name="Sahu N."/>
            <person name="Indic B."/>
            <person name="Wong-Bajracharya J."/>
            <person name="Merenyi Z."/>
            <person name="Ke H.-M."/>
            <person name="Monk M."/>
            <person name="Kocsube S."/>
            <person name="Drula E."/>
            <person name="Lipzen A."/>
            <person name="Balint B."/>
            <person name="Henrissat B."/>
            <person name="Andreopoulos B."/>
            <person name="Martin F.M."/>
            <person name="Harder C.B."/>
            <person name="Rigling D."/>
            <person name="Ford K.L."/>
            <person name="Foster G.D."/>
            <person name="Pangilinan J."/>
            <person name="Papanicolaou A."/>
            <person name="Barry K."/>
            <person name="LaButti K."/>
            <person name="Viragh M."/>
            <person name="Koriabine M."/>
            <person name="Yan M."/>
            <person name="Riley R."/>
            <person name="Champramary S."/>
            <person name="Plett K.L."/>
            <person name="Tsai I.J."/>
            <person name="Slot J."/>
            <person name="Sipos G."/>
            <person name="Plett J."/>
            <person name="Nagy L.G."/>
            <person name="Grigoriev I.V."/>
        </authorList>
    </citation>
    <scope>NUCLEOTIDE SEQUENCE</scope>
    <source>
        <strain evidence="3">FPL87.14</strain>
    </source>
</reference>
<sequence length="524" mass="59450">MTTLEIPDTYAPRQLRVSTGSSTAETTVGPEENAERSVPKDISTTIPPKHESRTLVLCFDGTGDQFDADNSNIVQLCSLLKRDDRSQQMVYYQAGIGTYTSPQIPGLLTSKIYKTVDLAIAWSLDAHVMDGYEFLMQNYHSGDRICIFGFSRGAYTARSLAGMIHKVGLLSQDNWQQVPLRTRWTQLIQVGIVPRRLPFTTSNTIIRTFRHAVSLDEHRAKFKANLWNWPSARELKLSTTSSPLRSREDTVDSSVHRPLYIPEMESGFEWSPDDEEQLQKDVIVLNSIDVGGGSVKDSTRYSLSRIPLRWMIRECFKAETGIMFDSERLREIGLDPATLYPFVTARPPALSVGSAMIPTGRRKTLLLKRLVSKLRRHPLPVSDEGQPFAQEASIEDPPIGTEEEEELRDALSLMYDQLKLSKSWWILELVPLEFRQQVENGKLVSRFGLNLGRPREIPNSSSRVKVHRTVRMRIEASHEHNGRKYKPKAHFKNPIWIDDGVMYTNGTSNDGGKHDLNQFNQPLP</sequence>
<dbReference type="Proteomes" id="UP001175226">
    <property type="component" value="Unassembled WGS sequence"/>
</dbReference>
<accession>A0AA39JNR3</accession>
<proteinExistence type="predicted"/>
<dbReference type="Pfam" id="PF09994">
    <property type="entry name" value="T6SS_Tle1-like_cat"/>
    <property type="match status" value="2"/>
</dbReference>